<name>A0AAV4N919_CAEEX</name>
<dbReference type="Proteomes" id="UP001054945">
    <property type="component" value="Unassembled WGS sequence"/>
</dbReference>
<comment type="caution">
    <text evidence="1">The sequence shown here is derived from an EMBL/GenBank/DDBJ whole genome shotgun (WGS) entry which is preliminary data.</text>
</comment>
<evidence type="ECO:0000313" key="2">
    <source>
        <dbReference type="Proteomes" id="UP001054945"/>
    </source>
</evidence>
<reference evidence="1 2" key="1">
    <citation type="submission" date="2021-06" db="EMBL/GenBank/DDBJ databases">
        <title>Caerostris extrusa draft genome.</title>
        <authorList>
            <person name="Kono N."/>
            <person name="Arakawa K."/>
        </authorList>
    </citation>
    <scope>NUCLEOTIDE SEQUENCE [LARGE SCALE GENOMIC DNA]</scope>
</reference>
<sequence>MKIDREGKGSSYRSRKSDLLLLGKTKKRTKALTPAISCYTTLDVPNKNCSNYSMKVVLALSRSLLTNVALTRDISVEWCVYM</sequence>
<dbReference type="EMBL" id="BPLR01003118">
    <property type="protein sequence ID" value="GIX81325.1"/>
    <property type="molecule type" value="Genomic_DNA"/>
</dbReference>
<accession>A0AAV4N919</accession>
<proteinExistence type="predicted"/>
<protein>
    <submittedName>
        <fullName evidence="1">Uncharacterized protein</fullName>
    </submittedName>
</protein>
<evidence type="ECO:0000313" key="1">
    <source>
        <dbReference type="EMBL" id="GIX81325.1"/>
    </source>
</evidence>
<organism evidence="1 2">
    <name type="scientific">Caerostris extrusa</name>
    <name type="common">Bark spider</name>
    <name type="synonym">Caerostris bankana</name>
    <dbReference type="NCBI Taxonomy" id="172846"/>
    <lineage>
        <taxon>Eukaryota</taxon>
        <taxon>Metazoa</taxon>
        <taxon>Ecdysozoa</taxon>
        <taxon>Arthropoda</taxon>
        <taxon>Chelicerata</taxon>
        <taxon>Arachnida</taxon>
        <taxon>Araneae</taxon>
        <taxon>Araneomorphae</taxon>
        <taxon>Entelegynae</taxon>
        <taxon>Araneoidea</taxon>
        <taxon>Araneidae</taxon>
        <taxon>Caerostris</taxon>
    </lineage>
</organism>
<dbReference type="AlphaFoldDB" id="A0AAV4N919"/>
<keyword evidence="2" id="KW-1185">Reference proteome</keyword>
<gene>
    <name evidence="1" type="ORF">CEXT_507501</name>
</gene>